<gene>
    <name evidence="2" type="ORF">U27_01848</name>
</gene>
<feature type="transmembrane region" description="Helical" evidence="1">
    <location>
        <begin position="16"/>
        <end position="37"/>
    </location>
</feature>
<organism evidence="2">
    <name type="scientific">Vecturithrix granuli</name>
    <dbReference type="NCBI Taxonomy" id="1499967"/>
    <lineage>
        <taxon>Bacteria</taxon>
        <taxon>Candidatus Moduliflexota</taxon>
        <taxon>Candidatus Vecturitrichia</taxon>
        <taxon>Candidatus Vecturitrichales</taxon>
        <taxon>Candidatus Vecturitrichaceae</taxon>
        <taxon>Candidatus Vecturithrix</taxon>
    </lineage>
</organism>
<accession>A0A0S6W9Z1</accession>
<dbReference type="Pfam" id="PF07963">
    <property type="entry name" value="N_methyl"/>
    <property type="match status" value="1"/>
</dbReference>
<keyword evidence="1" id="KW-1133">Transmembrane helix</keyword>
<dbReference type="Proteomes" id="UP000030661">
    <property type="component" value="Unassembled WGS sequence"/>
</dbReference>
<dbReference type="NCBIfam" id="TIGR02532">
    <property type="entry name" value="IV_pilin_GFxxxE"/>
    <property type="match status" value="1"/>
</dbReference>
<dbReference type="InterPro" id="IPR012902">
    <property type="entry name" value="N_methyl_site"/>
</dbReference>
<dbReference type="SUPFAM" id="SSF54523">
    <property type="entry name" value="Pili subunits"/>
    <property type="match status" value="1"/>
</dbReference>
<dbReference type="STRING" id="1499967.U27_01848"/>
<keyword evidence="3" id="KW-1185">Reference proteome</keyword>
<dbReference type="InterPro" id="IPR045584">
    <property type="entry name" value="Pilin-like"/>
</dbReference>
<protein>
    <submittedName>
        <fullName evidence="2">Tfp pilus assembly protein PilW</fullName>
    </submittedName>
</protein>
<dbReference type="HOGENOM" id="CLU_1507761_0_0_0"/>
<dbReference type="PROSITE" id="PS00409">
    <property type="entry name" value="PROKAR_NTER_METHYL"/>
    <property type="match status" value="1"/>
</dbReference>
<name>A0A0S6W9Z1_VECG1</name>
<evidence type="ECO:0000256" key="1">
    <source>
        <dbReference type="SAM" id="Phobius"/>
    </source>
</evidence>
<keyword evidence="1" id="KW-0812">Transmembrane</keyword>
<keyword evidence="1" id="KW-0472">Membrane</keyword>
<sequence length="178" mass="20112">MNKRLRLRHGVRGMTLIEVLVTIGVLSVVLALVLPMYSTSYETIRSRDALLTIIHESDRLMDMIGNDIRKAHEILCNAPSDMKHVVVATMKVHQIASDSSLQEQAITYALDAQRPNRLLRIVQQQGNEKLITTELSRNIESIQMTSETQTLFNIQLRLQQTVAGKKVALQTISSYAMR</sequence>
<evidence type="ECO:0000313" key="2">
    <source>
        <dbReference type="EMBL" id="GAK55017.1"/>
    </source>
</evidence>
<dbReference type="EMBL" id="DF820463">
    <property type="protein sequence ID" value="GAK55017.1"/>
    <property type="molecule type" value="Genomic_DNA"/>
</dbReference>
<evidence type="ECO:0000313" key="3">
    <source>
        <dbReference type="Proteomes" id="UP000030661"/>
    </source>
</evidence>
<dbReference type="AlphaFoldDB" id="A0A0S6W9Z1"/>
<proteinExistence type="predicted"/>
<reference evidence="2" key="1">
    <citation type="journal article" date="2015" name="PeerJ">
        <title>First genomic representation of candidate bacterial phylum KSB3 points to enhanced environmental sensing as a trigger of wastewater bulking.</title>
        <authorList>
            <person name="Sekiguchi Y."/>
            <person name="Ohashi A."/>
            <person name="Parks D.H."/>
            <person name="Yamauchi T."/>
            <person name="Tyson G.W."/>
            <person name="Hugenholtz P."/>
        </authorList>
    </citation>
    <scope>NUCLEOTIDE SEQUENCE [LARGE SCALE GENOMIC DNA]</scope>
</reference>